<dbReference type="RefSeq" id="WP_129355466.1">
    <property type="nucleotide sequence ID" value="NZ_CP012670.1"/>
</dbReference>
<dbReference type="GO" id="GO:0005886">
    <property type="term" value="C:plasma membrane"/>
    <property type="evidence" value="ECO:0007669"/>
    <property type="project" value="TreeGrafter"/>
</dbReference>
<dbReference type="PANTHER" id="PTHR34989:SF1">
    <property type="entry name" value="PROTEIN HDED"/>
    <property type="match status" value="1"/>
</dbReference>
<feature type="transmembrane region" description="Helical" evidence="1">
    <location>
        <begin position="146"/>
        <end position="166"/>
    </location>
</feature>
<dbReference type="InterPro" id="IPR052712">
    <property type="entry name" value="Acid_resist_chaperone_HdeD"/>
</dbReference>
<evidence type="ECO:0000256" key="1">
    <source>
        <dbReference type="SAM" id="Phobius"/>
    </source>
</evidence>
<name>A0A4P2QC42_SORCE</name>
<accession>A0A4P2QC42</accession>
<feature type="transmembrane region" description="Helical" evidence="1">
    <location>
        <begin position="36"/>
        <end position="57"/>
    </location>
</feature>
<keyword evidence="1" id="KW-1133">Transmembrane helix</keyword>
<evidence type="ECO:0000313" key="2">
    <source>
        <dbReference type="EMBL" id="AUX27300.1"/>
    </source>
</evidence>
<keyword evidence="1" id="KW-0472">Membrane</keyword>
<dbReference type="EMBL" id="CP012670">
    <property type="protein sequence ID" value="AUX27300.1"/>
    <property type="molecule type" value="Genomic_DNA"/>
</dbReference>
<protein>
    <submittedName>
        <fullName evidence="2">Membrane protein</fullName>
    </submittedName>
</protein>
<dbReference type="Proteomes" id="UP000295781">
    <property type="component" value="Chromosome"/>
</dbReference>
<dbReference type="AlphaFoldDB" id="A0A4P2QC42"/>
<feature type="transmembrane region" description="Helical" evidence="1">
    <location>
        <begin position="7"/>
        <end position="30"/>
    </location>
</feature>
<organism evidence="2 3">
    <name type="scientific">Sorangium cellulosum</name>
    <name type="common">Polyangium cellulosum</name>
    <dbReference type="NCBI Taxonomy" id="56"/>
    <lineage>
        <taxon>Bacteria</taxon>
        <taxon>Pseudomonadati</taxon>
        <taxon>Myxococcota</taxon>
        <taxon>Polyangia</taxon>
        <taxon>Polyangiales</taxon>
        <taxon>Polyangiaceae</taxon>
        <taxon>Sorangium</taxon>
    </lineage>
</organism>
<feature type="transmembrane region" description="Helical" evidence="1">
    <location>
        <begin position="86"/>
        <end position="107"/>
    </location>
</feature>
<proteinExistence type="predicted"/>
<dbReference type="Pfam" id="PF03729">
    <property type="entry name" value="DUF308"/>
    <property type="match status" value="2"/>
</dbReference>
<dbReference type="OrthoDB" id="5511623at2"/>
<dbReference type="PANTHER" id="PTHR34989">
    <property type="entry name" value="PROTEIN HDED"/>
    <property type="match status" value="1"/>
</dbReference>
<feature type="transmembrane region" description="Helical" evidence="1">
    <location>
        <begin position="119"/>
        <end position="140"/>
    </location>
</feature>
<gene>
    <name evidence="2" type="primary">spr</name>
    <name evidence="2" type="ORF">SOCEGT47_078870</name>
</gene>
<evidence type="ECO:0000313" key="3">
    <source>
        <dbReference type="Proteomes" id="UP000295781"/>
    </source>
</evidence>
<keyword evidence="1" id="KW-0812">Transmembrane</keyword>
<reference evidence="2 3" key="1">
    <citation type="submission" date="2015-09" db="EMBL/GenBank/DDBJ databases">
        <title>Sorangium comparison.</title>
        <authorList>
            <person name="Zaburannyi N."/>
            <person name="Bunk B."/>
            <person name="Overmann J."/>
            <person name="Mueller R."/>
        </authorList>
    </citation>
    <scope>NUCLEOTIDE SEQUENCE [LARGE SCALE GENOMIC DNA]</scope>
    <source>
        <strain evidence="2 3">So ceGT47</strain>
    </source>
</reference>
<sequence length="181" mass="19138">MESIQRTWWVLAVRGLVGILVGILFFIWPLPSLGTLVLLFGAWALLDGSAAFTCAIADRCGVHSVVEGIFGVAIAVLTFWQPILTAYALSSVIAAWAVVIGLFRVIGAVRLRHMIPSEVWLGLSGLTSVLLGITLATLPVSGVLSLGWLIGSFAIAIGAMLLGLALRLRRTASSTVSLRVS</sequence>
<dbReference type="InterPro" id="IPR005325">
    <property type="entry name" value="DUF308_memb"/>
</dbReference>
<feature type="transmembrane region" description="Helical" evidence="1">
    <location>
        <begin position="64"/>
        <end position="80"/>
    </location>
</feature>